<reference evidence="3" key="1">
    <citation type="submission" date="2023-08" db="EMBL/GenBank/DDBJ databases">
        <title>Emergence of clinically-relevant ST2 carbapenem-resistant Acinetobacter baumannii strains in hospital sewages in Zhejiang, East of China.</title>
        <authorList>
            <person name="Kaichao C."/>
            <person name="Zhang R."/>
        </authorList>
    </citation>
    <scope>NUCLEOTIDE SEQUENCE</scope>
    <source>
        <strain evidence="3">M-RB-37</strain>
    </source>
</reference>
<dbReference type="GO" id="GO:0016491">
    <property type="term" value="F:oxidoreductase activity"/>
    <property type="evidence" value="ECO:0007669"/>
    <property type="project" value="InterPro"/>
</dbReference>
<dbReference type="Gene3D" id="3.40.50.80">
    <property type="entry name" value="Nucleotide-binding domain of ferredoxin-NADP reductase (FNR) module"/>
    <property type="match status" value="1"/>
</dbReference>
<dbReference type="InterPro" id="IPR017927">
    <property type="entry name" value="FAD-bd_FR_type"/>
</dbReference>
<name>A0AAW8J6Z8_9GAMM</name>
<dbReference type="InterPro" id="IPR013113">
    <property type="entry name" value="SIP_FAD-bd"/>
</dbReference>
<dbReference type="InterPro" id="IPR017938">
    <property type="entry name" value="Riboflavin_synthase-like_b-brl"/>
</dbReference>
<evidence type="ECO:0000313" key="4">
    <source>
        <dbReference type="Proteomes" id="UP001243844"/>
    </source>
</evidence>
<accession>A0AAW8J6Z8</accession>
<dbReference type="SUPFAM" id="SSF63380">
    <property type="entry name" value="Riboflavin synthase domain-like"/>
    <property type="match status" value="1"/>
</dbReference>
<dbReference type="RefSeq" id="WP_308981035.1">
    <property type="nucleotide sequence ID" value="NZ_JAVIDL010000005.1"/>
</dbReference>
<feature type="domain" description="FAD-binding FR-type" evidence="2">
    <location>
        <begin position="5"/>
        <end position="115"/>
    </location>
</feature>
<dbReference type="InterPro" id="IPR007037">
    <property type="entry name" value="SIP_rossman_dom"/>
</dbReference>
<evidence type="ECO:0000313" key="3">
    <source>
        <dbReference type="EMBL" id="MDQ8934893.1"/>
    </source>
</evidence>
<evidence type="ECO:0000256" key="1">
    <source>
        <dbReference type="ARBA" id="ARBA00035644"/>
    </source>
</evidence>
<dbReference type="EMBL" id="JAVIDL010000005">
    <property type="protein sequence ID" value="MDQ8934893.1"/>
    <property type="molecule type" value="Genomic_DNA"/>
</dbReference>
<proteinExistence type="inferred from homology"/>
<dbReference type="Pfam" id="PF08021">
    <property type="entry name" value="FAD_binding_9"/>
    <property type="match status" value="1"/>
</dbReference>
<dbReference type="AlphaFoldDB" id="A0AAW8J6Z8"/>
<comment type="similarity">
    <text evidence="1">Belongs to the SIP oxidoreductase family.</text>
</comment>
<dbReference type="Pfam" id="PF04954">
    <property type="entry name" value="SIP"/>
    <property type="match status" value="1"/>
</dbReference>
<dbReference type="InterPro" id="IPR039374">
    <property type="entry name" value="SIP_fam"/>
</dbReference>
<sequence length="243" mass="27474">MKKTHTTISCHILSATLITPNMRRLVLGGPNVNAWLANPEVHSPSAWVKVFPEGIKGRAYTIRQVDLNQSTITLDFVLHDHDQQVNHRSVSSWAKQCQAGDAVNIAGPQNGGFQIADETDWVWIGADLTALPAAIRIIESLDQHIQVSALFIVDSLEDKQDIANKCKLQTRWRTLAVRPDLLADRNILIKDIATLQGHGQVWLAGEARWTQSWKQYWLTQKQLPAHKIKSQGYWKLGEMDYRD</sequence>
<dbReference type="PANTHER" id="PTHR30157:SF0">
    <property type="entry name" value="NADPH-DEPENDENT FERRIC-CHELATE REDUCTASE"/>
    <property type="match status" value="1"/>
</dbReference>
<gene>
    <name evidence="3" type="ORF">RFH47_03990</name>
</gene>
<dbReference type="InterPro" id="IPR039261">
    <property type="entry name" value="FNR_nucleotide-bd"/>
</dbReference>
<comment type="caution">
    <text evidence="3">The sequence shown here is derived from an EMBL/GenBank/DDBJ whole genome shotgun (WGS) entry which is preliminary data.</text>
</comment>
<evidence type="ECO:0000259" key="2">
    <source>
        <dbReference type="PROSITE" id="PS51384"/>
    </source>
</evidence>
<dbReference type="PROSITE" id="PS51384">
    <property type="entry name" value="FAD_FR"/>
    <property type="match status" value="1"/>
</dbReference>
<organism evidence="3 4">
    <name type="scientific">Acinetobacter rudis</name>
    <dbReference type="NCBI Taxonomy" id="632955"/>
    <lineage>
        <taxon>Bacteria</taxon>
        <taxon>Pseudomonadati</taxon>
        <taxon>Pseudomonadota</taxon>
        <taxon>Gammaproteobacteria</taxon>
        <taxon>Moraxellales</taxon>
        <taxon>Moraxellaceae</taxon>
        <taxon>Acinetobacter</taxon>
    </lineage>
</organism>
<dbReference type="PANTHER" id="PTHR30157">
    <property type="entry name" value="FERRIC REDUCTASE, NADPH-DEPENDENT"/>
    <property type="match status" value="1"/>
</dbReference>
<dbReference type="CDD" id="cd06193">
    <property type="entry name" value="siderophore_interacting"/>
    <property type="match status" value="1"/>
</dbReference>
<dbReference type="Proteomes" id="UP001243844">
    <property type="component" value="Unassembled WGS sequence"/>
</dbReference>
<dbReference type="Gene3D" id="2.40.30.10">
    <property type="entry name" value="Translation factors"/>
    <property type="match status" value="1"/>
</dbReference>
<protein>
    <submittedName>
        <fullName evidence="3">Siderophore-interacting protein</fullName>
    </submittedName>
</protein>